<evidence type="ECO:0000313" key="2">
    <source>
        <dbReference type="EMBL" id="KAL2057378.1"/>
    </source>
</evidence>
<feature type="compositionally biased region" description="Low complexity" evidence="1">
    <location>
        <begin position="16"/>
        <end position="28"/>
    </location>
</feature>
<accession>A0ABR4BIB3</accession>
<dbReference type="Proteomes" id="UP001590951">
    <property type="component" value="Unassembled WGS sequence"/>
</dbReference>
<feature type="region of interest" description="Disordered" evidence="1">
    <location>
        <begin position="84"/>
        <end position="119"/>
    </location>
</feature>
<feature type="region of interest" description="Disordered" evidence="1">
    <location>
        <begin position="16"/>
        <end position="63"/>
    </location>
</feature>
<name>A0ABR4BIB3_9LECA</name>
<feature type="compositionally biased region" description="Basic and acidic residues" evidence="1">
    <location>
        <begin position="84"/>
        <end position="93"/>
    </location>
</feature>
<dbReference type="EMBL" id="JBHFEH010000005">
    <property type="protein sequence ID" value="KAL2057378.1"/>
    <property type="molecule type" value="Genomic_DNA"/>
</dbReference>
<feature type="compositionally biased region" description="Pro residues" evidence="1">
    <location>
        <begin position="35"/>
        <end position="46"/>
    </location>
</feature>
<organism evidence="2 3">
    <name type="scientific">Lepraria finkii</name>
    <dbReference type="NCBI Taxonomy" id="1340010"/>
    <lineage>
        <taxon>Eukaryota</taxon>
        <taxon>Fungi</taxon>
        <taxon>Dikarya</taxon>
        <taxon>Ascomycota</taxon>
        <taxon>Pezizomycotina</taxon>
        <taxon>Lecanoromycetes</taxon>
        <taxon>OSLEUM clade</taxon>
        <taxon>Lecanoromycetidae</taxon>
        <taxon>Lecanorales</taxon>
        <taxon>Lecanorineae</taxon>
        <taxon>Stereocaulaceae</taxon>
        <taxon>Lepraria</taxon>
    </lineage>
</organism>
<protein>
    <submittedName>
        <fullName evidence="2">Uncharacterized protein</fullName>
    </submittedName>
</protein>
<sequence length="119" mass="13221">MKKTHIERLVKRVTATPRRRATATCAPASPKIYTPAPPVTYAPPTPARRAPKTRLPAVRTPETSATPLQKLVIALPVRITNGELARRQQRAREQSSNPIGQPLGRGQRTRQPRKAYICI</sequence>
<reference evidence="2 3" key="1">
    <citation type="submission" date="2024-09" db="EMBL/GenBank/DDBJ databases">
        <title>Rethinking Asexuality: The Enigmatic Case of Functional Sexual Genes in Lepraria (Stereocaulaceae).</title>
        <authorList>
            <person name="Doellman M."/>
            <person name="Sun Y."/>
            <person name="Barcenas-Pena A."/>
            <person name="Lumbsch H.T."/>
            <person name="Grewe F."/>
        </authorList>
    </citation>
    <scope>NUCLEOTIDE SEQUENCE [LARGE SCALE GENOMIC DNA]</scope>
    <source>
        <strain evidence="2 3">Grewe 0041</strain>
    </source>
</reference>
<evidence type="ECO:0000256" key="1">
    <source>
        <dbReference type="SAM" id="MobiDB-lite"/>
    </source>
</evidence>
<keyword evidence="3" id="KW-1185">Reference proteome</keyword>
<evidence type="ECO:0000313" key="3">
    <source>
        <dbReference type="Proteomes" id="UP001590951"/>
    </source>
</evidence>
<proteinExistence type="predicted"/>
<comment type="caution">
    <text evidence="2">The sequence shown here is derived from an EMBL/GenBank/DDBJ whole genome shotgun (WGS) entry which is preliminary data.</text>
</comment>
<gene>
    <name evidence="2" type="ORF">ABVK25_002431</name>
</gene>